<dbReference type="EMBL" id="LJOY01000064">
    <property type="protein sequence ID" value="OBQ22097.1"/>
    <property type="molecule type" value="Genomic_DNA"/>
</dbReference>
<dbReference type="SMART" id="SM00930">
    <property type="entry name" value="NIL"/>
    <property type="match status" value="1"/>
</dbReference>
<comment type="caution">
    <text evidence="2">The sequence shown here is derived from an EMBL/GenBank/DDBJ whole genome shotgun (WGS) entry which is preliminary data.</text>
</comment>
<proteinExistence type="predicted"/>
<dbReference type="SUPFAM" id="SSF55021">
    <property type="entry name" value="ACT-like"/>
    <property type="match status" value="1"/>
</dbReference>
<dbReference type="AlphaFoldDB" id="A0A1B7VP04"/>
<reference evidence="2 3" key="1">
    <citation type="submission" date="2015-09" db="EMBL/GenBank/DDBJ databases">
        <title>Whole genome shotgun sequence assembly of Aphanizomenon flos-aquae UKL13.</title>
        <authorList>
            <person name="Driscoll C."/>
        </authorList>
    </citation>
    <scope>NUCLEOTIDE SEQUENCE [LARGE SCALE GENOMIC DNA]</scope>
    <source>
        <strain evidence="2">MDT13</strain>
    </source>
</reference>
<sequence length="88" mass="9942">MNSKNQLTNKSILVRISQDHYQEPVISHLVSEYGLTVNIKAAILGPNGEGDGWFDLDLQGTEAQIQNGLNYLQELKIKVWDENSISNW</sequence>
<evidence type="ECO:0000259" key="1">
    <source>
        <dbReference type="SMART" id="SM00930"/>
    </source>
</evidence>
<dbReference type="STRING" id="1803587.GCA_001593825_01810"/>
<name>A0A1B7VP04_APHFL</name>
<dbReference type="Proteomes" id="UP000092382">
    <property type="component" value="Unassembled WGS sequence"/>
</dbReference>
<evidence type="ECO:0000313" key="3">
    <source>
        <dbReference type="Proteomes" id="UP000092382"/>
    </source>
</evidence>
<protein>
    <submittedName>
        <fullName evidence="2">ABC transporter</fullName>
    </submittedName>
</protein>
<organism evidence="2 3">
    <name type="scientific">Aphanizomenon flos-aquae LD13</name>
    <dbReference type="NCBI Taxonomy" id="1710894"/>
    <lineage>
        <taxon>Bacteria</taxon>
        <taxon>Bacillati</taxon>
        <taxon>Cyanobacteriota</taxon>
        <taxon>Cyanophyceae</taxon>
        <taxon>Nostocales</taxon>
        <taxon>Aphanizomenonaceae</taxon>
        <taxon>Aphanizomenon</taxon>
    </lineage>
</organism>
<dbReference type="InterPro" id="IPR018449">
    <property type="entry name" value="NIL_domain"/>
</dbReference>
<dbReference type="Pfam" id="PF09383">
    <property type="entry name" value="NIL"/>
    <property type="match status" value="1"/>
</dbReference>
<feature type="domain" description="NIL" evidence="1">
    <location>
        <begin position="8"/>
        <end position="82"/>
    </location>
</feature>
<dbReference type="PATRIC" id="fig|1710894.3.peg.1766"/>
<dbReference type="Gene3D" id="3.30.70.260">
    <property type="match status" value="1"/>
</dbReference>
<dbReference type="InterPro" id="IPR045865">
    <property type="entry name" value="ACT-like_dom_sf"/>
</dbReference>
<evidence type="ECO:0000313" key="2">
    <source>
        <dbReference type="EMBL" id="OBQ22097.1"/>
    </source>
</evidence>
<accession>A0A1B7VP04</accession>
<gene>
    <name evidence="2" type="ORF">AN481_15960</name>
</gene>